<gene>
    <name evidence="5" type="ORF">LZC95_14825</name>
</gene>
<evidence type="ECO:0000256" key="2">
    <source>
        <dbReference type="ARBA" id="ARBA00023002"/>
    </source>
</evidence>
<feature type="domain" description="3-hydroxyacyl-CoA dehydrogenase NAD binding" evidence="4">
    <location>
        <begin position="7"/>
        <end position="184"/>
    </location>
</feature>
<evidence type="ECO:0000313" key="5">
    <source>
        <dbReference type="EMBL" id="WXA98103.1"/>
    </source>
</evidence>
<dbReference type="SUPFAM" id="SSF51735">
    <property type="entry name" value="NAD(P)-binding Rossmann-fold domains"/>
    <property type="match status" value="1"/>
</dbReference>
<protein>
    <submittedName>
        <fullName evidence="5">3-hydroxyacyl-CoA dehydrogenase NAD-binding domain-containing protein</fullName>
    </submittedName>
</protein>
<dbReference type="InterPro" id="IPR013328">
    <property type="entry name" value="6PGD_dom2"/>
</dbReference>
<name>A0ABZ2KHF2_9BACT</name>
<evidence type="ECO:0000256" key="1">
    <source>
        <dbReference type="ARBA" id="ARBA00009463"/>
    </source>
</evidence>
<evidence type="ECO:0000313" key="6">
    <source>
        <dbReference type="Proteomes" id="UP001379533"/>
    </source>
</evidence>
<dbReference type="Proteomes" id="UP001379533">
    <property type="component" value="Chromosome"/>
</dbReference>
<dbReference type="InterPro" id="IPR008927">
    <property type="entry name" value="6-PGluconate_DH-like_C_sf"/>
</dbReference>
<dbReference type="SUPFAM" id="SSF48179">
    <property type="entry name" value="6-phosphogluconate dehydrogenase C-terminal domain-like"/>
    <property type="match status" value="1"/>
</dbReference>
<dbReference type="InterPro" id="IPR022694">
    <property type="entry name" value="3-OHacyl-CoA_DH"/>
</dbReference>
<dbReference type="InterPro" id="IPR006176">
    <property type="entry name" value="3-OHacyl-CoA_DH_NAD-bd"/>
</dbReference>
<dbReference type="EMBL" id="CP089982">
    <property type="protein sequence ID" value="WXA98103.1"/>
    <property type="molecule type" value="Genomic_DNA"/>
</dbReference>
<accession>A0ABZ2KHF2</accession>
<sequence length="288" mass="30748">MSEIRLIGVLGAGQMGSGIAQVAAAAGFDVKLADVSLDVAEKGKGKIEKILSKQVEKGKMSAEDKNALVGRITPIGGPEGFKGCDLVIEAATENLDLKSQLFRRCDEALAPGAYLASNTSSISLTKLAGLTSRPDKVIGMHFMNPPPLMKLVEIVRAVQTSEETYSVIFALAEKMGKTVITSKDAPGFLVNRMLIPMLNEACFTLQEGIGTAADIDTGAKLGLNHPMGPLELADLIGLDTVLFIAEVLHRDLGDDKYRPPTLLRNLVNAGWLGRKSGRGFHDYSEAKK</sequence>
<dbReference type="Pfam" id="PF00725">
    <property type="entry name" value="3HCDH"/>
    <property type="match status" value="1"/>
</dbReference>
<dbReference type="PANTHER" id="PTHR48075:SF5">
    <property type="entry name" value="3-HYDROXYBUTYRYL-COA DEHYDROGENASE"/>
    <property type="match status" value="1"/>
</dbReference>
<comment type="similarity">
    <text evidence="1">Belongs to the 3-hydroxyacyl-CoA dehydrogenase family.</text>
</comment>
<keyword evidence="2" id="KW-0560">Oxidoreductase</keyword>
<dbReference type="PIRSF" id="PIRSF000105">
    <property type="entry name" value="HCDH"/>
    <property type="match status" value="1"/>
</dbReference>
<evidence type="ECO:0000259" key="3">
    <source>
        <dbReference type="Pfam" id="PF00725"/>
    </source>
</evidence>
<dbReference type="InterPro" id="IPR006108">
    <property type="entry name" value="3HC_DH_C"/>
</dbReference>
<dbReference type="Gene3D" id="3.40.50.720">
    <property type="entry name" value="NAD(P)-binding Rossmann-like Domain"/>
    <property type="match status" value="1"/>
</dbReference>
<organism evidence="5 6">
    <name type="scientific">Pendulispora brunnea</name>
    <dbReference type="NCBI Taxonomy" id="2905690"/>
    <lineage>
        <taxon>Bacteria</taxon>
        <taxon>Pseudomonadati</taxon>
        <taxon>Myxococcota</taxon>
        <taxon>Myxococcia</taxon>
        <taxon>Myxococcales</taxon>
        <taxon>Sorangiineae</taxon>
        <taxon>Pendulisporaceae</taxon>
        <taxon>Pendulispora</taxon>
    </lineage>
</organism>
<dbReference type="Pfam" id="PF02737">
    <property type="entry name" value="3HCDH_N"/>
    <property type="match status" value="1"/>
</dbReference>
<dbReference type="Gene3D" id="1.10.1040.10">
    <property type="entry name" value="N-(1-d-carboxylethyl)-l-norvaline Dehydrogenase, domain 2"/>
    <property type="match status" value="1"/>
</dbReference>
<evidence type="ECO:0000259" key="4">
    <source>
        <dbReference type="Pfam" id="PF02737"/>
    </source>
</evidence>
<dbReference type="PANTHER" id="PTHR48075">
    <property type="entry name" value="3-HYDROXYACYL-COA DEHYDROGENASE FAMILY PROTEIN"/>
    <property type="match status" value="1"/>
</dbReference>
<feature type="domain" description="3-hydroxyacyl-CoA dehydrogenase C-terminal" evidence="3">
    <location>
        <begin position="187"/>
        <end position="283"/>
    </location>
</feature>
<dbReference type="InterPro" id="IPR036291">
    <property type="entry name" value="NAD(P)-bd_dom_sf"/>
</dbReference>
<dbReference type="PROSITE" id="PS00067">
    <property type="entry name" value="3HCDH"/>
    <property type="match status" value="1"/>
</dbReference>
<dbReference type="InterPro" id="IPR006180">
    <property type="entry name" value="3-OHacyl-CoA_DH_CS"/>
</dbReference>
<keyword evidence="6" id="KW-1185">Reference proteome</keyword>
<dbReference type="RefSeq" id="WP_394848715.1">
    <property type="nucleotide sequence ID" value="NZ_CP089982.1"/>
</dbReference>
<proteinExistence type="inferred from homology"/>
<reference evidence="5 6" key="1">
    <citation type="submission" date="2021-12" db="EMBL/GenBank/DDBJ databases">
        <title>Discovery of the Pendulisporaceae a myxobacterial family with distinct sporulation behavior and unique specialized metabolism.</title>
        <authorList>
            <person name="Garcia R."/>
            <person name="Popoff A."/>
            <person name="Bader C.D."/>
            <person name="Loehr J."/>
            <person name="Walesch S."/>
            <person name="Walt C."/>
            <person name="Boldt J."/>
            <person name="Bunk B."/>
            <person name="Haeckl F.J.F.P.J."/>
            <person name="Gunesch A.P."/>
            <person name="Birkelbach J."/>
            <person name="Nuebel U."/>
            <person name="Pietschmann T."/>
            <person name="Bach T."/>
            <person name="Mueller R."/>
        </authorList>
    </citation>
    <scope>NUCLEOTIDE SEQUENCE [LARGE SCALE GENOMIC DNA]</scope>
    <source>
        <strain evidence="5 6">MSr12523</strain>
    </source>
</reference>